<gene>
    <name evidence="6" type="ORF">ACFOWA_17625</name>
</gene>
<reference evidence="7" key="1">
    <citation type="journal article" date="2019" name="Int. J. Syst. Evol. Microbiol.">
        <title>The Global Catalogue of Microorganisms (GCM) 10K type strain sequencing project: providing services to taxonomists for standard genome sequencing and annotation.</title>
        <authorList>
            <consortium name="The Broad Institute Genomics Platform"/>
            <consortium name="The Broad Institute Genome Sequencing Center for Infectious Disease"/>
            <person name="Wu L."/>
            <person name="Ma J."/>
        </authorList>
    </citation>
    <scope>NUCLEOTIDE SEQUENCE [LARGE SCALE GENOMIC DNA]</scope>
    <source>
        <strain evidence="7">CCM 8691</strain>
    </source>
</reference>
<dbReference type="SMART" id="SM00342">
    <property type="entry name" value="HTH_ARAC"/>
    <property type="match status" value="1"/>
</dbReference>
<feature type="domain" description="HTH araC/xylS-type" evidence="5">
    <location>
        <begin position="271"/>
        <end position="372"/>
    </location>
</feature>
<evidence type="ECO:0000256" key="2">
    <source>
        <dbReference type="ARBA" id="ARBA00023125"/>
    </source>
</evidence>
<proteinExistence type="predicted"/>
<dbReference type="PANTHER" id="PTHR43280">
    <property type="entry name" value="ARAC-FAMILY TRANSCRIPTIONAL REGULATOR"/>
    <property type="match status" value="1"/>
</dbReference>
<dbReference type="PROSITE" id="PS00041">
    <property type="entry name" value="HTH_ARAC_FAMILY_1"/>
    <property type="match status" value="1"/>
</dbReference>
<dbReference type="InterPro" id="IPR009057">
    <property type="entry name" value="Homeodomain-like_sf"/>
</dbReference>
<feature type="transmembrane region" description="Helical" evidence="4">
    <location>
        <begin position="180"/>
        <end position="203"/>
    </location>
</feature>
<feature type="transmembrane region" description="Helical" evidence="4">
    <location>
        <begin position="209"/>
        <end position="226"/>
    </location>
</feature>
<protein>
    <submittedName>
        <fullName evidence="6">Helix-turn-helix domain-containing protein</fullName>
    </submittedName>
</protein>
<dbReference type="Gene3D" id="1.10.10.60">
    <property type="entry name" value="Homeodomain-like"/>
    <property type="match status" value="1"/>
</dbReference>
<evidence type="ECO:0000313" key="6">
    <source>
        <dbReference type="EMBL" id="MFC4213020.1"/>
    </source>
</evidence>
<feature type="transmembrane region" description="Helical" evidence="4">
    <location>
        <begin position="35"/>
        <end position="58"/>
    </location>
</feature>
<dbReference type="SUPFAM" id="SSF46689">
    <property type="entry name" value="Homeodomain-like"/>
    <property type="match status" value="1"/>
</dbReference>
<keyword evidence="7" id="KW-1185">Reference proteome</keyword>
<sequence>MVIETLTCGSLLLLSILLISNPLKLKTIANRWLSLLIFCIFCTLIDMVLTKSGTYITYPHLKGLSELFMFAMAPALYLSVLYFTSPDHDFKSISLFHFLPCLIFLLYQLPYFFNDAESKRLMQTHTEALTSTDNYRVILLTFAIKVQFLIYWLLAFLRVKKHQKNIRFLASDLQPIHLHWLYYLLFFLLAMYLLWLNTVYFHLEFAGKITAPAYLLASFFIAYYALKQKEVFAYSEPMLKYIREIFESENQQTLQARVADDEICRKKKEIEDFMISSEIYLNPDLSLPSLSTALGYPVHDLSYVINKGFNQNFYQFINAYRLNRAKTLLLSDAHKHLNMVGITYACGFNSKTVFNTAFKKLTGKTPSEFKKANEK</sequence>
<evidence type="ECO:0000313" key="7">
    <source>
        <dbReference type="Proteomes" id="UP001595789"/>
    </source>
</evidence>
<keyword evidence="4" id="KW-0472">Membrane</keyword>
<keyword evidence="2" id="KW-0238">DNA-binding</keyword>
<organism evidence="6 7">
    <name type="scientific">Pedobacter lithocola</name>
    <dbReference type="NCBI Taxonomy" id="1908239"/>
    <lineage>
        <taxon>Bacteria</taxon>
        <taxon>Pseudomonadati</taxon>
        <taxon>Bacteroidota</taxon>
        <taxon>Sphingobacteriia</taxon>
        <taxon>Sphingobacteriales</taxon>
        <taxon>Sphingobacteriaceae</taxon>
        <taxon>Pedobacter</taxon>
    </lineage>
</organism>
<comment type="caution">
    <text evidence="6">The sequence shown here is derived from an EMBL/GenBank/DDBJ whole genome shotgun (WGS) entry which is preliminary data.</text>
</comment>
<feature type="transmembrane region" description="Helical" evidence="4">
    <location>
        <begin position="64"/>
        <end position="83"/>
    </location>
</feature>
<feature type="transmembrane region" description="Helical" evidence="4">
    <location>
        <begin position="95"/>
        <end position="113"/>
    </location>
</feature>
<evidence type="ECO:0000256" key="3">
    <source>
        <dbReference type="ARBA" id="ARBA00023163"/>
    </source>
</evidence>
<keyword evidence="4" id="KW-0812">Transmembrane</keyword>
<evidence type="ECO:0000256" key="4">
    <source>
        <dbReference type="SAM" id="Phobius"/>
    </source>
</evidence>
<keyword evidence="3" id="KW-0804">Transcription</keyword>
<dbReference type="PANTHER" id="PTHR43280:SF29">
    <property type="entry name" value="ARAC-FAMILY TRANSCRIPTIONAL REGULATOR"/>
    <property type="match status" value="1"/>
</dbReference>
<keyword evidence="4" id="KW-1133">Transmembrane helix</keyword>
<dbReference type="InterPro" id="IPR018062">
    <property type="entry name" value="HTH_AraC-typ_CS"/>
</dbReference>
<dbReference type="EMBL" id="JBHSBW010000013">
    <property type="protein sequence ID" value="MFC4213020.1"/>
    <property type="molecule type" value="Genomic_DNA"/>
</dbReference>
<dbReference type="InterPro" id="IPR018060">
    <property type="entry name" value="HTH_AraC"/>
</dbReference>
<feature type="transmembrane region" description="Helical" evidence="4">
    <location>
        <begin position="137"/>
        <end position="159"/>
    </location>
</feature>
<keyword evidence="1" id="KW-0805">Transcription regulation</keyword>
<accession>A0ABV8PG25</accession>
<dbReference type="Proteomes" id="UP001595789">
    <property type="component" value="Unassembled WGS sequence"/>
</dbReference>
<name>A0ABV8PG25_9SPHI</name>
<evidence type="ECO:0000256" key="1">
    <source>
        <dbReference type="ARBA" id="ARBA00023015"/>
    </source>
</evidence>
<dbReference type="PROSITE" id="PS01124">
    <property type="entry name" value="HTH_ARAC_FAMILY_2"/>
    <property type="match status" value="1"/>
</dbReference>
<dbReference type="Pfam" id="PF12833">
    <property type="entry name" value="HTH_18"/>
    <property type="match status" value="1"/>
</dbReference>
<evidence type="ECO:0000259" key="5">
    <source>
        <dbReference type="PROSITE" id="PS01124"/>
    </source>
</evidence>
<dbReference type="RefSeq" id="WP_378987664.1">
    <property type="nucleotide sequence ID" value="NZ_JBHSBW010000013.1"/>
</dbReference>